<dbReference type="InterPro" id="IPR009057">
    <property type="entry name" value="Homeodomain-like_sf"/>
</dbReference>
<protein>
    <submittedName>
        <fullName evidence="2">Helix-turn-helix domain-containing protein</fullName>
    </submittedName>
</protein>
<name>A0ABY4CHT1_9BACL</name>
<dbReference type="EMBL" id="CP089291">
    <property type="protein sequence ID" value="UOF90086.1"/>
    <property type="molecule type" value="Genomic_DNA"/>
</dbReference>
<dbReference type="SUPFAM" id="SSF46689">
    <property type="entry name" value="Homeodomain-like"/>
    <property type="match status" value="1"/>
</dbReference>
<evidence type="ECO:0000313" key="3">
    <source>
        <dbReference type="Proteomes" id="UP000830167"/>
    </source>
</evidence>
<sequence>MILLYQNIKILSGFLNRYTRARRRVGGRPKTDHRKVEQALKLYDSNAHSIAEITEMTGVTKATLYRALKSRKA</sequence>
<dbReference type="Pfam" id="PF02796">
    <property type="entry name" value="HTH_7"/>
    <property type="match status" value="1"/>
</dbReference>
<proteinExistence type="predicted"/>
<gene>
    <name evidence="2" type="ORF">LSG31_19825</name>
</gene>
<dbReference type="RefSeq" id="WP_347436774.1">
    <property type="nucleotide sequence ID" value="NZ_CP089291.1"/>
</dbReference>
<reference evidence="2" key="1">
    <citation type="submission" date="2021-12" db="EMBL/GenBank/DDBJ databases">
        <title>Alicyclobacillaceae gen. nov., sp. nov., isolated from chalcocite enrichment system.</title>
        <authorList>
            <person name="Jiang Z."/>
        </authorList>
    </citation>
    <scope>NUCLEOTIDE SEQUENCE</scope>
    <source>
        <strain evidence="2">MYW30-H2</strain>
    </source>
</reference>
<dbReference type="Gene3D" id="1.10.10.60">
    <property type="entry name" value="Homeodomain-like"/>
    <property type="match status" value="1"/>
</dbReference>
<dbReference type="InterPro" id="IPR006120">
    <property type="entry name" value="Resolvase_HTH_dom"/>
</dbReference>
<keyword evidence="3" id="KW-1185">Reference proteome</keyword>
<dbReference type="Proteomes" id="UP000830167">
    <property type="component" value="Chromosome"/>
</dbReference>
<feature type="domain" description="Resolvase HTH" evidence="1">
    <location>
        <begin position="27"/>
        <end position="69"/>
    </location>
</feature>
<organism evidence="2 3">
    <name type="scientific">Fodinisporobacter ferrooxydans</name>
    <dbReference type="NCBI Taxonomy" id="2901836"/>
    <lineage>
        <taxon>Bacteria</taxon>
        <taxon>Bacillati</taxon>
        <taxon>Bacillota</taxon>
        <taxon>Bacilli</taxon>
        <taxon>Bacillales</taxon>
        <taxon>Alicyclobacillaceae</taxon>
        <taxon>Fodinisporobacter</taxon>
    </lineage>
</organism>
<accession>A0ABY4CHT1</accession>
<evidence type="ECO:0000313" key="2">
    <source>
        <dbReference type="EMBL" id="UOF90086.1"/>
    </source>
</evidence>
<evidence type="ECO:0000259" key="1">
    <source>
        <dbReference type="Pfam" id="PF02796"/>
    </source>
</evidence>